<evidence type="ECO:0000313" key="1">
    <source>
        <dbReference type="EMBL" id="OLF94603.1"/>
    </source>
</evidence>
<dbReference type="AlphaFoldDB" id="A0A7Z0WYL9"/>
<comment type="caution">
    <text evidence="1">The sequence shown here is derived from an EMBL/GenBank/DDBJ whole genome shotgun (WGS) entry which is preliminary data.</text>
</comment>
<reference evidence="1 2" key="1">
    <citation type="journal article" date="2016" name="Front. Microbiol.">
        <title>High-Level Heat Resistance of Spores of Bacillus amyloliquefaciens and Bacillus licheniformis Results from the Presence of a spoVA Operon in a Tn1546 Transposon.</title>
        <authorList>
            <person name="Berendsen E.M."/>
            <person name="Koning R.A."/>
            <person name="Boekhorst J."/>
            <person name="de Jong A."/>
            <person name="Kuipers O.P."/>
            <person name="Wells-Bennik M.H."/>
        </authorList>
    </citation>
    <scope>NUCLEOTIDE SEQUENCE [LARGE SCALE GENOMIC DNA]</scope>
    <source>
        <strain evidence="1 2">B4121</strain>
    </source>
</reference>
<gene>
    <name evidence="1" type="ORF">B4121_1816</name>
</gene>
<dbReference type="Proteomes" id="UP000185604">
    <property type="component" value="Unassembled WGS sequence"/>
</dbReference>
<name>A0A7Z0WYL9_9BACI</name>
<dbReference type="EMBL" id="LKPO01000011">
    <property type="protein sequence ID" value="OLF94603.1"/>
    <property type="molecule type" value="Genomic_DNA"/>
</dbReference>
<accession>A0A7Z0WYL9</accession>
<protein>
    <submittedName>
        <fullName evidence="1">Uncharacterized protein</fullName>
    </submittedName>
</protein>
<organism evidence="1 2">
    <name type="scientific">Bacillus paralicheniformis</name>
    <dbReference type="NCBI Taxonomy" id="1648923"/>
    <lineage>
        <taxon>Bacteria</taxon>
        <taxon>Bacillati</taxon>
        <taxon>Bacillota</taxon>
        <taxon>Bacilli</taxon>
        <taxon>Bacillales</taxon>
        <taxon>Bacillaceae</taxon>
        <taxon>Bacillus</taxon>
    </lineage>
</organism>
<sequence>MECSSKENISQEMTGRKRGENGLILFAYKNLSKTGYFIFSSKKQSF</sequence>
<proteinExistence type="predicted"/>
<evidence type="ECO:0000313" key="2">
    <source>
        <dbReference type="Proteomes" id="UP000185604"/>
    </source>
</evidence>